<feature type="active site" description="Nucleophile" evidence="2">
    <location>
        <position position="124"/>
    </location>
</feature>
<keyword evidence="2" id="KW-0378">Hydrolase</keyword>
<dbReference type="Proteomes" id="UP000007797">
    <property type="component" value="Unassembled WGS sequence"/>
</dbReference>
<dbReference type="Gene3D" id="3.40.1090.10">
    <property type="entry name" value="Cytosolic phospholipase A2 catalytic domain"/>
    <property type="match status" value="1"/>
</dbReference>
<dbReference type="PROSITE" id="PS51635">
    <property type="entry name" value="PNPLA"/>
    <property type="match status" value="1"/>
</dbReference>
<feature type="domain" description="PNPLA" evidence="4">
    <location>
        <begin position="87"/>
        <end position="287"/>
    </location>
</feature>
<name>F4PNA2_CACFS</name>
<feature type="active site" description="Proton acceptor" evidence="2">
    <location>
        <position position="274"/>
    </location>
</feature>
<dbReference type="InterPro" id="IPR016035">
    <property type="entry name" value="Acyl_Trfase/lysoPLipase"/>
</dbReference>
<dbReference type="Pfam" id="PF01734">
    <property type="entry name" value="Patatin"/>
    <property type="match status" value="1"/>
</dbReference>
<dbReference type="OMA" id="VINDQWI"/>
<dbReference type="PANTHER" id="PTHR24138">
    <property type="entry name" value="INTRACELLLAR PHOSPHOLIPASE A FAMILY"/>
    <property type="match status" value="1"/>
</dbReference>
<feature type="compositionally biased region" description="Low complexity" evidence="3">
    <location>
        <begin position="1"/>
        <end position="22"/>
    </location>
</feature>
<feature type="short sequence motif" description="DGA/G" evidence="2">
    <location>
        <begin position="274"/>
        <end position="276"/>
    </location>
</feature>
<dbReference type="GO" id="GO:0016042">
    <property type="term" value="P:lipid catabolic process"/>
    <property type="evidence" value="ECO:0007669"/>
    <property type="project" value="UniProtKB-UniRule"/>
</dbReference>
<keyword evidence="2" id="KW-0442">Lipid degradation</keyword>
<evidence type="ECO:0000256" key="2">
    <source>
        <dbReference type="PROSITE-ProRule" id="PRU01161"/>
    </source>
</evidence>
<dbReference type="GO" id="GO:0016787">
    <property type="term" value="F:hydrolase activity"/>
    <property type="evidence" value="ECO:0007669"/>
    <property type="project" value="UniProtKB-UniRule"/>
</dbReference>
<keyword evidence="6" id="KW-1185">Reference proteome</keyword>
<feature type="region of interest" description="Disordered" evidence="3">
    <location>
        <begin position="1"/>
        <end position="27"/>
    </location>
</feature>
<dbReference type="RefSeq" id="XP_004360806.1">
    <property type="nucleotide sequence ID" value="XM_004360749.1"/>
</dbReference>
<dbReference type="OrthoDB" id="1658288at2759"/>
<protein>
    <recommendedName>
        <fullName evidence="4">PNPLA domain-containing protein</fullName>
    </recommendedName>
</protein>
<dbReference type="InterPro" id="IPR047156">
    <property type="entry name" value="Teg/CotR/CapV-like"/>
</dbReference>
<evidence type="ECO:0000313" key="6">
    <source>
        <dbReference type="Proteomes" id="UP000007797"/>
    </source>
</evidence>
<feature type="short sequence motif" description="GXSXG" evidence="2">
    <location>
        <begin position="122"/>
        <end position="126"/>
    </location>
</feature>
<dbReference type="InterPro" id="IPR002641">
    <property type="entry name" value="PNPLA_dom"/>
</dbReference>
<comment type="caution">
    <text evidence="2">Lacks conserved residue(s) required for the propagation of feature annotation.</text>
</comment>
<evidence type="ECO:0000259" key="4">
    <source>
        <dbReference type="PROSITE" id="PS51635"/>
    </source>
</evidence>
<evidence type="ECO:0000256" key="1">
    <source>
        <dbReference type="ARBA" id="ARBA00023098"/>
    </source>
</evidence>
<dbReference type="GeneID" id="14875709"/>
<reference evidence="6" key="1">
    <citation type="journal article" date="2011" name="Genome Res.">
        <title>Phylogeny-wide analysis of social amoeba genomes highlights ancient origins for complex intercellular communication.</title>
        <authorList>
            <person name="Heidel A.J."/>
            <person name="Lawal H.M."/>
            <person name="Felder M."/>
            <person name="Schilde C."/>
            <person name="Helps N.R."/>
            <person name="Tunggal B."/>
            <person name="Rivero F."/>
            <person name="John U."/>
            <person name="Schleicher M."/>
            <person name="Eichinger L."/>
            <person name="Platzer M."/>
            <person name="Noegel A.A."/>
            <person name="Schaap P."/>
            <person name="Gloeckner G."/>
        </authorList>
    </citation>
    <scope>NUCLEOTIDE SEQUENCE [LARGE SCALE GENOMIC DNA]</scope>
    <source>
        <strain evidence="6">SH3</strain>
    </source>
</reference>
<dbReference type="AlphaFoldDB" id="F4PNA2"/>
<dbReference type="KEGG" id="dfa:DFA_05085"/>
<keyword evidence="1 2" id="KW-0443">Lipid metabolism</keyword>
<evidence type="ECO:0000313" key="5">
    <source>
        <dbReference type="EMBL" id="EGG22955.1"/>
    </source>
</evidence>
<sequence>MSSSSETNSSGNDPNNNNNNNSILGDKSTTRQVPKWLELFPLELLSKLNEKEIQSLVGLVVHKKEMDGKCKPLQKRDQKTNGPCRVISFDGGGIRTILQCVIMADIVEKYHNFLDQVDVFAGSSAGALVATLFILGYLPRDVVNIMSMVCSNIFGQPKQGMESTSSATYSNDLIQAVFYLFLGDTKLTDLNRSLVVPALQLAFKDNTIVRWVPRLFHNMNPTSSQDEPLKCTDTPTCSPSLELPDGTTKLKVSDLLLRTLSVPGAFPSHQGYIDGGIFCNNPSMAAVSLASNFKRVGTDRIVCLSFGSGLFPRAMDTKPEVKDHNMPLSGWQSSLADMYIDSSTELVHQLTGTLLSDRYHRFNPILEQEIKFDNTTEVAGLVDLAQSVVINDQWIQEHWTKTTVSP</sequence>
<dbReference type="PANTHER" id="PTHR24138:SF14">
    <property type="entry name" value="PNPLA DOMAIN-CONTAINING PROTEIN"/>
    <property type="match status" value="1"/>
</dbReference>
<evidence type="ECO:0000256" key="3">
    <source>
        <dbReference type="SAM" id="MobiDB-lite"/>
    </source>
</evidence>
<accession>F4PNA2</accession>
<gene>
    <name evidence="5" type="ORF">DFA_05085</name>
</gene>
<dbReference type="EMBL" id="GL883008">
    <property type="protein sequence ID" value="EGG22955.1"/>
    <property type="molecule type" value="Genomic_DNA"/>
</dbReference>
<proteinExistence type="predicted"/>
<organism evidence="5 6">
    <name type="scientific">Cavenderia fasciculata</name>
    <name type="common">Slime mold</name>
    <name type="synonym">Dictyostelium fasciculatum</name>
    <dbReference type="NCBI Taxonomy" id="261658"/>
    <lineage>
        <taxon>Eukaryota</taxon>
        <taxon>Amoebozoa</taxon>
        <taxon>Evosea</taxon>
        <taxon>Eumycetozoa</taxon>
        <taxon>Dictyostelia</taxon>
        <taxon>Acytosteliales</taxon>
        <taxon>Cavenderiaceae</taxon>
        <taxon>Cavenderia</taxon>
    </lineage>
</organism>
<dbReference type="SUPFAM" id="SSF52151">
    <property type="entry name" value="FabD/lysophospholipase-like"/>
    <property type="match status" value="1"/>
</dbReference>